<name>A0A4Y2DBJ0_ARAVE</name>
<dbReference type="Proteomes" id="UP000499080">
    <property type="component" value="Unassembled WGS sequence"/>
</dbReference>
<dbReference type="EMBL" id="BGPR01000327">
    <property type="protein sequence ID" value="GBM13398.1"/>
    <property type="molecule type" value="Genomic_DNA"/>
</dbReference>
<organism evidence="1 2">
    <name type="scientific">Araneus ventricosus</name>
    <name type="common">Orbweaver spider</name>
    <name type="synonym">Epeira ventricosa</name>
    <dbReference type="NCBI Taxonomy" id="182803"/>
    <lineage>
        <taxon>Eukaryota</taxon>
        <taxon>Metazoa</taxon>
        <taxon>Ecdysozoa</taxon>
        <taxon>Arthropoda</taxon>
        <taxon>Chelicerata</taxon>
        <taxon>Arachnida</taxon>
        <taxon>Araneae</taxon>
        <taxon>Araneomorphae</taxon>
        <taxon>Entelegynae</taxon>
        <taxon>Araneoidea</taxon>
        <taxon>Araneidae</taxon>
        <taxon>Araneus</taxon>
    </lineage>
</organism>
<dbReference type="AlphaFoldDB" id="A0A4Y2DBJ0"/>
<protein>
    <submittedName>
        <fullName evidence="1">Uncharacterized protein</fullName>
    </submittedName>
</protein>
<sequence length="119" mass="13952">MTSTTNAARKTKSFANYLRKTEVNPKAIQCIRFIKCTKQPPFTAERLMRIIQEVSENSTFQLACLLANFMHEIARLTFIDCRNRNDRIIGYVCGKKSIVWDYTRLLRESTILQNEWPKC</sequence>
<keyword evidence="2" id="KW-1185">Reference proteome</keyword>
<proteinExistence type="predicted"/>
<reference evidence="1 2" key="1">
    <citation type="journal article" date="2019" name="Sci. Rep.">
        <title>Orb-weaving spider Araneus ventricosus genome elucidates the spidroin gene catalogue.</title>
        <authorList>
            <person name="Kono N."/>
            <person name="Nakamura H."/>
            <person name="Ohtoshi R."/>
            <person name="Moran D.A.P."/>
            <person name="Shinohara A."/>
            <person name="Yoshida Y."/>
            <person name="Fujiwara M."/>
            <person name="Mori M."/>
            <person name="Tomita M."/>
            <person name="Arakawa K."/>
        </authorList>
    </citation>
    <scope>NUCLEOTIDE SEQUENCE [LARGE SCALE GENOMIC DNA]</scope>
</reference>
<comment type="caution">
    <text evidence="1">The sequence shown here is derived from an EMBL/GenBank/DDBJ whole genome shotgun (WGS) entry which is preliminary data.</text>
</comment>
<accession>A0A4Y2DBJ0</accession>
<evidence type="ECO:0000313" key="2">
    <source>
        <dbReference type="Proteomes" id="UP000499080"/>
    </source>
</evidence>
<gene>
    <name evidence="1" type="ORF">AVEN_54407_1</name>
</gene>
<evidence type="ECO:0000313" key="1">
    <source>
        <dbReference type="EMBL" id="GBM13398.1"/>
    </source>
</evidence>